<feature type="region of interest" description="Disordered" evidence="2">
    <location>
        <begin position="794"/>
        <end position="846"/>
    </location>
</feature>
<reference evidence="4 5" key="1">
    <citation type="journal article" date="2017" name="Nature">
        <title>The Apostasia genome and the evolution of orchids.</title>
        <authorList>
            <person name="Zhang G.Q."/>
            <person name="Liu K.W."/>
            <person name="Li Z."/>
            <person name="Lohaus R."/>
            <person name="Hsiao Y.Y."/>
            <person name="Niu S.C."/>
            <person name="Wang J.Y."/>
            <person name="Lin Y.C."/>
            <person name="Xu Q."/>
            <person name="Chen L.J."/>
            <person name="Yoshida K."/>
            <person name="Fujiwara S."/>
            <person name="Wang Z.W."/>
            <person name="Zhang Y.Q."/>
            <person name="Mitsuda N."/>
            <person name="Wang M."/>
            <person name="Liu G.H."/>
            <person name="Pecoraro L."/>
            <person name="Huang H.X."/>
            <person name="Xiao X.J."/>
            <person name="Lin M."/>
            <person name="Wu X.Y."/>
            <person name="Wu W.L."/>
            <person name="Chen Y.Y."/>
            <person name="Chang S.B."/>
            <person name="Sakamoto S."/>
            <person name="Ohme-Takagi M."/>
            <person name="Yagi M."/>
            <person name="Zeng S.J."/>
            <person name="Shen C.Y."/>
            <person name="Yeh C.M."/>
            <person name="Luo Y.B."/>
            <person name="Tsai W.C."/>
            <person name="Van de Peer Y."/>
            <person name="Liu Z.J."/>
        </authorList>
    </citation>
    <scope>NUCLEOTIDE SEQUENCE [LARGE SCALE GENOMIC DNA]</scope>
    <source>
        <strain evidence="5">cv. Shenzhen</strain>
        <tissue evidence="4">Stem</tissue>
    </source>
</reference>
<dbReference type="InterPro" id="IPR001296">
    <property type="entry name" value="Glyco_trans_1"/>
</dbReference>
<feature type="domain" description="Glycosyl transferase family 1" evidence="3">
    <location>
        <begin position="220"/>
        <end position="301"/>
    </location>
</feature>
<dbReference type="EMBL" id="KZ451895">
    <property type="protein sequence ID" value="PKA65266.1"/>
    <property type="molecule type" value="Genomic_DNA"/>
</dbReference>
<dbReference type="SUPFAM" id="SSF53756">
    <property type="entry name" value="UDP-Glycosyltransferase/glycogen phosphorylase"/>
    <property type="match status" value="1"/>
</dbReference>
<dbReference type="Gene3D" id="3.40.50.2000">
    <property type="entry name" value="Glycogen Phosphorylase B"/>
    <property type="match status" value="1"/>
</dbReference>
<dbReference type="Proteomes" id="UP000236161">
    <property type="component" value="Unassembled WGS sequence"/>
</dbReference>
<accession>A0A2I0BBT6</accession>
<dbReference type="PANTHER" id="PTHR46635">
    <property type="entry name" value="GLYCOSYL TRANSFERASE FAMILY 1 PROTEIN"/>
    <property type="match status" value="1"/>
</dbReference>
<dbReference type="GO" id="GO:0016757">
    <property type="term" value="F:glycosyltransferase activity"/>
    <property type="evidence" value="ECO:0007669"/>
    <property type="project" value="UniProtKB-KW"/>
</dbReference>
<evidence type="ECO:0000259" key="3">
    <source>
        <dbReference type="Pfam" id="PF00534"/>
    </source>
</evidence>
<sequence length="846" mass="98245">MRIQVNLLPLDMKYTIDWLDYSGILASSVEARLVISSLLQEPFKSIPVIWIIEERCLAIRLSQYLRNGMSGIYGDWKQVFSRATVVVFSNYYLPILYSAFDAGNFFVIPSSVGEAWAVDSFLASSYHNKSLFGMAHRSEDFLIAIVGSQFEYSGMWLELALVLQGLSPLLRGFQSYNVSYPVLKVGILSRNPSTVHENPLETVALSFDYPKWIVEHIAWEDDNYRFLGMADLVIYGSFLEEQSFPSSLLQAMSLGKLVIAPDLDVIKKYIDDGVTGYLYPKYEVEMLSQIIRQAISNGKLTPVAQKIAKLGQGKAKNLMVSETIQGYSWLLENVLKFPSEISTPKKIEEISSTLKEEWQWHPFVNIGNTKNFNRMTESCEILDMLEEEWIRTHRDANANNSSRLPEAFLSINWEEQRMIEIENAKKMLEEDELKDRTDQPHGLWEEVYRSAKRADRAKNELHERDERELERIGQPLCIYEPYFGEGTWPFLHNSSLYRGIGLSPKGRRPGADDVDATSRLPLLGNAYYREALVEYGAFFALANRIDRIHKNAWIGFQSWRVGARKACLSKNAEKALLQSIQTRKHGDSFYFWVRMDEDPRNSAQQDFWSFCDAINSGNCRFIVSETLHRMYGISDDWDSLPPMPEDGGTWSTMHSWVLPTRSFLEFVMFSRMFVDALDSQMYEQHYQSGYCYLSLTKDKHCYSRVLELLINVWVYHSARRMIYVNPETGVMQEHHIMKNRRGKMWIKWFSFATLKSMDEDLAEEADSDSPRRRWLWPSTGEVFWQGIYERERSMRHHQREKRRQQSKDKIRRIRSRVKQKSLGKYIKPPPEDAVGEVNITATTRTS</sequence>
<evidence type="ECO:0000313" key="5">
    <source>
        <dbReference type="Proteomes" id="UP000236161"/>
    </source>
</evidence>
<evidence type="ECO:0000256" key="2">
    <source>
        <dbReference type="SAM" id="MobiDB-lite"/>
    </source>
</evidence>
<protein>
    <recommendedName>
        <fullName evidence="3">Glycosyl transferase family 1 domain-containing protein</fullName>
    </recommendedName>
</protein>
<evidence type="ECO:0000256" key="1">
    <source>
        <dbReference type="ARBA" id="ARBA00022676"/>
    </source>
</evidence>
<organism evidence="4 5">
    <name type="scientific">Apostasia shenzhenica</name>
    <dbReference type="NCBI Taxonomy" id="1088818"/>
    <lineage>
        <taxon>Eukaryota</taxon>
        <taxon>Viridiplantae</taxon>
        <taxon>Streptophyta</taxon>
        <taxon>Embryophyta</taxon>
        <taxon>Tracheophyta</taxon>
        <taxon>Spermatophyta</taxon>
        <taxon>Magnoliopsida</taxon>
        <taxon>Liliopsida</taxon>
        <taxon>Asparagales</taxon>
        <taxon>Orchidaceae</taxon>
        <taxon>Apostasioideae</taxon>
        <taxon>Apostasia</taxon>
    </lineage>
</organism>
<name>A0A2I0BBT6_9ASPA</name>
<keyword evidence="1" id="KW-0808">Transferase</keyword>
<keyword evidence="5" id="KW-1185">Reference proteome</keyword>
<dbReference type="STRING" id="1088818.A0A2I0BBT6"/>
<dbReference type="OrthoDB" id="1592604at2759"/>
<gene>
    <name evidence="4" type="ORF">AXF42_Ash005598</name>
</gene>
<feature type="compositionally biased region" description="Basic residues" evidence="2">
    <location>
        <begin position="809"/>
        <end position="821"/>
    </location>
</feature>
<dbReference type="PANTHER" id="PTHR46635:SF1">
    <property type="entry name" value="GLYCOSYL TRANSFERASE FAMILY 1 PROTEIN"/>
    <property type="match status" value="1"/>
</dbReference>
<evidence type="ECO:0000313" key="4">
    <source>
        <dbReference type="EMBL" id="PKA65266.1"/>
    </source>
</evidence>
<dbReference type="AlphaFoldDB" id="A0A2I0BBT6"/>
<keyword evidence="1" id="KW-0328">Glycosyltransferase</keyword>
<proteinExistence type="predicted"/>
<dbReference type="Pfam" id="PF00534">
    <property type="entry name" value="Glycos_transf_1"/>
    <property type="match status" value="1"/>
</dbReference>